<dbReference type="EMBL" id="OV651814">
    <property type="protein sequence ID" value="CAH1107050.1"/>
    <property type="molecule type" value="Genomic_DNA"/>
</dbReference>
<organism evidence="2 3">
    <name type="scientific">Psylliodes chrysocephalus</name>
    <dbReference type="NCBI Taxonomy" id="3402493"/>
    <lineage>
        <taxon>Eukaryota</taxon>
        <taxon>Metazoa</taxon>
        <taxon>Ecdysozoa</taxon>
        <taxon>Arthropoda</taxon>
        <taxon>Hexapoda</taxon>
        <taxon>Insecta</taxon>
        <taxon>Pterygota</taxon>
        <taxon>Neoptera</taxon>
        <taxon>Endopterygota</taxon>
        <taxon>Coleoptera</taxon>
        <taxon>Polyphaga</taxon>
        <taxon>Cucujiformia</taxon>
        <taxon>Chrysomeloidea</taxon>
        <taxon>Chrysomelidae</taxon>
        <taxon>Galerucinae</taxon>
        <taxon>Alticini</taxon>
        <taxon>Psylliodes</taxon>
    </lineage>
</organism>
<reference evidence="2" key="1">
    <citation type="submission" date="2022-01" db="EMBL/GenBank/DDBJ databases">
        <authorList>
            <person name="King R."/>
        </authorList>
    </citation>
    <scope>NUCLEOTIDE SEQUENCE</scope>
</reference>
<protein>
    <submittedName>
        <fullName evidence="2">Uncharacterized protein</fullName>
    </submittedName>
</protein>
<evidence type="ECO:0000313" key="2">
    <source>
        <dbReference type="EMBL" id="CAH1107050.1"/>
    </source>
</evidence>
<sequence length="168" mass="19837">MASTQKKNNNKKYVENQNATGRGKKFFEYSEEMESILGKKKNIRPQTILENNTIDNIEAEINNIPEIEPETENIIPKTSSVPKSKSEIIKNKRVKRISNIEQMPIDRKQYFEKKIKLDEQKLLEIKRKNELIQERNQLIKEQNEILKVKECVGSLRYIFISICFHTLK</sequence>
<name>A0A9P0CWC2_9CUCU</name>
<keyword evidence="3" id="KW-1185">Reference proteome</keyword>
<gene>
    <name evidence="2" type="ORF">PSYICH_LOCUS7330</name>
</gene>
<dbReference type="AlphaFoldDB" id="A0A9P0CWC2"/>
<accession>A0A9P0CWC2</accession>
<proteinExistence type="predicted"/>
<feature type="region of interest" description="Disordered" evidence="1">
    <location>
        <begin position="1"/>
        <end position="21"/>
    </location>
</feature>
<evidence type="ECO:0000313" key="3">
    <source>
        <dbReference type="Proteomes" id="UP001153636"/>
    </source>
</evidence>
<evidence type="ECO:0000256" key="1">
    <source>
        <dbReference type="SAM" id="MobiDB-lite"/>
    </source>
</evidence>
<dbReference type="Proteomes" id="UP001153636">
    <property type="component" value="Chromosome 2"/>
</dbReference>